<evidence type="ECO:0000313" key="1">
    <source>
        <dbReference type="EMBL" id="KAI8016011.1"/>
    </source>
</evidence>
<evidence type="ECO:0000313" key="2">
    <source>
        <dbReference type="Proteomes" id="UP001060215"/>
    </source>
</evidence>
<reference evidence="1 2" key="1">
    <citation type="journal article" date="2022" name="Plant J.">
        <title>Chromosome-level genome of Camellia lanceoleosa provides a valuable resource for understanding genome evolution and self-incompatibility.</title>
        <authorList>
            <person name="Gong W."/>
            <person name="Xiao S."/>
            <person name="Wang L."/>
            <person name="Liao Z."/>
            <person name="Chang Y."/>
            <person name="Mo W."/>
            <person name="Hu G."/>
            <person name="Li W."/>
            <person name="Zhao G."/>
            <person name="Zhu H."/>
            <person name="Hu X."/>
            <person name="Ji K."/>
            <person name="Xiang X."/>
            <person name="Song Q."/>
            <person name="Yuan D."/>
            <person name="Jin S."/>
            <person name="Zhang L."/>
        </authorList>
    </citation>
    <scope>NUCLEOTIDE SEQUENCE [LARGE SCALE GENOMIC DNA]</scope>
    <source>
        <strain evidence="1">SQ_2022a</strain>
    </source>
</reference>
<dbReference type="EMBL" id="CM045761">
    <property type="protein sequence ID" value="KAI8016011.1"/>
    <property type="molecule type" value="Genomic_DNA"/>
</dbReference>
<sequence length="1035" mass="113873">MKSSLYLHLVILSFHLLLLLLHFTSNKVRALDTNNNTDRQALLSFKLQISDPQNLLSGWTNHTSTSHCTWFGVSCTTDHNHRVNSIHLPGLGLSGILSPHLSNLSSLQKLNLSRNNFYGQIPIELGRLFLLTHFILAENLITGAIPASLSQCQNLRIISLGFNELTGHLPPELGALPRLQVLDASGNNLTGVVPPTFGNLSALAVLSLGSNNLSGPIPNQIGHLSNLLSIQLSVNQFSGEFPLSIFNISSLVYLSVAKNNLYGHLPGDMGFRLPKIEQLLLGQNHFRGSIPESLFNASSIQFLDLPLNQFQGSIPLLRNMKSLTHLNLGGNNLFSTTEQNFYFFESLSNCTQLQDLILNSNQLSGELPTSLSNLSTVLIRFCIDNNLFTGSFPIGIEKFQNLITMSIERNFFTGPLPHSIGALHNLQLLSLHINNFSGEIPDVFGNLTKLFQLTMGANQFSGKIPTSIGRCQRLSKLDLAWNSLVGTIPMEIFRLPILNYLYLARNYLNGSLPIELGSMTKLEFMDISDNRFSGNLPETIQGCISMRFLNLSRNNLTGFIPNSVGKLIALESLDLSLNNLSGPIPDNLEKLSALQKLNLSFNDLEGRVPRNGVFINLEWDSFLGNSKLCGNDKDAAQRLKVPECSTRRKSSRHLSLKIIIVLVSSIVFTSAMFLIWVLIFQKKKKKMHRAGISSPSIKGLPPKISYSDIQLATNGFATENLVGKGSFGSVYKGVFGTTAIAVKVIDLQQSKALKSFNAECDALRNVRHRNLVRVITSCSSIDHRGGEFKALVMEFMSNGNLDNWLHPKESNQSQRNLSLTQRLDIAIDVAFALDYLHHDCEPPLVHCDLKPPNVLLDENLGAHVGDFGLAKFLNPNSPEKISSTIGLKGSIGYIPPEYGWGNNVSTSGDVYSFGVLLLEMFTAKRPTDEMFKDGLDINNFASTMQQNQVLKVVDARLFEYNNDLSEGDTSTYSSSVGGGDSSITSNAISNWDSKIEQCLAAVIRVGLSCAANSAGDRLTMRETLAKLREIKKVLG</sequence>
<gene>
    <name evidence="1" type="ORF">LOK49_LG05G02632</name>
</gene>
<name>A0ACC0HVC0_9ERIC</name>
<keyword evidence="2" id="KW-1185">Reference proteome</keyword>
<organism evidence="1 2">
    <name type="scientific">Camellia lanceoleosa</name>
    <dbReference type="NCBI Taxonomy" id="1840588"/>
    <lineage>
        <taxon>Eukaryota</taxon>
        <taxon>Viridiplantae</taxon>
        <taxon>Streptophyta</taxon>
        <taxon>Embryophyta</taxon>
        <taxon>Tracheophyta</taxon>
        <taxon>Spermatophyta</taxon>
        <taxon>Magnoliopsida</taxon>
        <taxon>eudicotyledons</taxon>
        <taxon>Gunneridae</taxon>
        <taxon>Pentapetalae</taxon>
        <taxon>asterids</taxon>
        <taxon>Ericales</taxon>
        <taxon>Theaceae</taxon>
        <taxon>Camellia</taxon>
    </lineage>
</organism>
<protein>
    <submittedName>
        <fullName evidence="1">LRR receptor-like serine/threonine-protein kinase</fullName>
    </submittedName>
</protein>
<comment type="caution">
    <text evidence="1">The sequence shown here is derived from an EMBL/GenBank/DDBJ whole genome shotgun (WGS) entry which is preliminary data.</text>
</comment>
<proteinExistence type="predicted"/>
<accession>A0ACC0HVC0</accession>
<dbReference type="Proteomes" id="UP001060215">
    <property type="component" value="Chromosome 4"/>
</dbReference>